<feature type="compositionally biased region" description="Pro residues" evidence="1">
    <location>
        <begin position="785"/>
        <end position="814"/>
    </location>
</feature>
<feature type="compositionally biased region" description="Polar residues" evidence="1">
    <location>
        <begin position="155"/>
        <end position="180"/>
    </location>
</feature>
<feature type="region of interest" description="Disordered" evidence="1">
    <location>
        <begin position="777"/>
        <end position="835"/>
    </location>
</feature>
<keyword evidence="3" id="KW-1185">Reference proteome</keyword>
<reference evidence="2 3" key="1">
    <citation type="submission" date="2020-01" db="EMBL/GenBank/DDBJ databases">
        <authorList>
            <consortium name="DOE Joint Genome Institute"/>
            <person name="Haridas S."/>
            <person name="Albert R."/>
            <person name="Binder M."/>
            <person name="Bloem J."/>
            <person name="Labutti K."/>
            <person name="Salamov A."/>
            <person name="Andreopoulos B."/>
            <person name="Baker S.E."/>
            <person name="Barry K."/>
            <person name="Bills G."/>
            <person name="Bluhm B.H."/>
            <person name="Cannon C."/>
            <person name="Castanera R."/>
            <person name="Culley D.E."/>
            <person name="Daum C."/>
            <person name="Ezra D."/>
            <person name="Gonzalez J.B."/>
            <person name="Henrissat B."/>
            <person name="Kuo A."/>
            <person name="Liang C."/>
            <person name="Lipzen A."/>
            <person name="Lutzoni F."/>
            <person name="Magnuson J."/>
            <person name="Mondo S."/>
            <person name="Nolan M."/>
            <person name="Ohm R."/>
            <person name="Pangilinan J."/>
            <person name="Park H.-J.H."/>
            <person name="Ramirez L."/>
            <person name="Alfaro M."/>
            <person name="Sun H."/>
            <person name="Tritt A."/>
            <person name="Yoshinaga Y."/>
            <person name="Zwiers L.-H.L."/>
            <person name="Turgeon B.G."/>
            <person name="Goodwin S.B."/>
            <person name="Spatafora J.W."/>
            <person name="Crous P.W."/>
            <person name="Grigoriev I.V."/>
        </authorList>
    </citation>
    <scope>NUCLEOTIDE SEQUENCE [LARGE SCALE GENOMIC DNA]</scope>
    <source>
        <strain evidence="2 3">CBS 611.86</strain>
    </source>
</reference>
<feature type="compositionally biased region" description="Polar residues" evidence="1">
    <location>
        <begin position="111"/>
        <end position="125"/>
    </location>
</feature>
<dbReference type="Proteomes" id="UP000481861">
    <property type="component" value="Unassembled WGS sequence"/>
</dbReference>
<dbReference type="AlphaFoldDB" id="A0A7C8IAH8"/>
<feature type="compositionally biased region" description="Pro residues" evidence="1">
    <location>
        <begin position="344"/>
        <end position="378"/>
    </location>
</feature>
<feature type="compositionally biased region" description="Pro residues" evidence="1">
    <location>
        <begin position="17"/>
        <end position="36"/>
    </location>
</feature>
<evidence type="ECO:0000313" key="3">
    <source>
        <dbReference type="Proteomes" id="UP000481861"/>
    </source>
</evidence>
<dbReference type="InterPro" id="IPR009003">
    <property type="entry name" value="Peptidase_S1_PA"/>
</dbReference>
<protein>
    <submittedName>
        <fullName evidence="2">Uncharacterized protein</fullName>
    </submittedName>
</protein>
<name>A0A7C8IAH8_9PLEO</name>
<feature type="compositionally biased region" description="Polar residues" evidence="1">
    <location>
        <begin position="37"/>
        <end position="54"/>
    </location>
</feature>
<feature type="compositionally biased region" description="Polar residues" evidence="1">
    <location>
        <begin position="319"/>
        <end position="336"/>
    </location>
</feature>
<feature type="compositionally biased region" description="Polar residues" evidence="1">
    <location>
        <begin position="61"/>
        <end position="87"/>
    </location>
</feature>
<dbReference type="EMBL" id="JAADJZ010000011">
    <property type="protein sequence ID" value="KAF2871453.1"/>
    <property type="molecule type" value="Genomic_DNA"/>
</dbReference>
<evidence type="ECO:0000313" key="2">
    <source>
        <dbReference type="EMBL" id="KAF2871453.1"/>
    </source>
</evidence>
<feature type="region of interest" description="Disordered" evidence="1">
    <location>
        <begin position="155"/>
        <end position="224"/>
    </location>
</feature>
<dbReference type="SUPFAM" id="SSF50494">
    <property type="entry name" value="Trypsin-like serine proteases"/>
    <property type="match status" value="1"/>
</dbReference>
<organism evidence="2 3">
    <name type="scientific">Massariosphaeria phaeospora</name>
    <dbReference type="NCBI Taxonomy" id="100035"/>
    <lineage>
        <taxon>Eukaryota</taxon>
        <taxon>Fungi</taxon>
        <taxon>Dikarya</taxon>
        <taxon>Ascomycota</taxon>
        <taxon>Pezizomycotina</taxon>
        <taxon>Dothideomycetes</taxon>
        <taxon>Pleosporomycetidae</taxon>
        <taxon>Pleosporales</taxon>
        <taxon>Pleosporales incertae sedis</taxon>
        <taxon>Massariosphaeria</taxon>
    </lineage>
</organism>
<sequence length="835" mass="88590">MMPPPPKLGVSGAAPKLPGPPPAKPPPPRAKVPPPANSTAGKPSLGSQTSQNTPIKPPIPQNTSTTAKALPLKTSTSAKENPVNASSPKLPKTVPSSSVAPIKQRTPFGAASSTVTNQSNPFQSHEPQDHLHQAAATALGSVADAIYGVTSQGPVTETKYNTIPGSQPVNDPSKTPNSTGPLVPPVKTSSAPDTGVKSSFDPKATTTSGASPNPYSADPSAGKYPFDPQVDAGAISKYEKIEEQIATMLSEGKISWISVCAYRMGKSQEAGKPTILISVTEVTQAMEPIKGKIRQIASPELDVEVDKEPIWLGMDPYQPSDTRGNRTSSNRLPSSSGRRREGPVIPPQPDAPVEPPLPPEPPVHNPPPPPSFSLPPDPNDYRTSLKINNPLELGEPGCDGTIGGFMLLDNDEYALTNGHCVLKGAGLDPSNFGPIKSANYPPQLSPKVTIPDLRDVQSSLRNPKFDFANASDLVKVMEAFKPQDPNLGTHCNAAIKIVKFVSNQGPGELSPLVQNQTLNGFIGMLDTLIRTGPGAENLRSMIDIVQTYHRLRSVHLGVGGRAPVPGLNRSSALQEAALIYGNIERYSLYWNPSDYTSPTPGAPCYKARKWYVDWAVIRNTTGRRALNISKELSALARQEVSHEPIAGIDLNPAEDFGDLVSGMDVWKIGRMGGKERAKRGKVHSTPMLMSTSTLFKRLGHTPQPGAPSTIYTMLVFGLLPTPLFSRAGDSGSFVLDSQRRLVGLHWGGTGIFSAVIPIRLIIQAIEATLGKKMELPRAGQAHSGPLPPAPPGANIVPLPPAPPGANIVPLPPTTPGNVVAGLPPQPMPRPRNSRR</sequence>
<feature type="region of interest" description="Disordered" evidence="1">
    <location>
        <begin position="1"/>
        <end position="131"/>
    </location>
</feature>
<feature type="compositionally biased region" description="Polar residues" evidence="1">
    <location>
        <begin position="204"/>
        <end position="214"/>
    </location>
</feature>
<dbReference type="PANTHER" id="PTHR48125:SF10">
    <property type="entry name" value="OS12G0136300 PROTEIN"/>
    <property type="match status" value="1"/>
</dbReference>
<evidence type="ECO:0000256" key="1">
    <source>
        <dbReference type="SAM" id="MobiDB-lite"/>
    </source>
</evidence>
<dbReference type="PANTHER" id="PTHR48125">
    <property type="entry name" value="LP07818P1"/>
    <property type="match status" value="1"/>
</dbReference>
<comment type="caution">
    <text evidence="2">The sequence shown here is derived from an EMBL/GenBank/DDBJ whole genome shotgun (WGS) entry which is preliminary data.</text>
</comment>
<proteinExistence type="predicted"/>
<feature type="region of interest" description="Disordered" evidence="1">
    <location>
        <begin position="312"/>
        <end position="387"/>
    </location>
</feature>
<accession>A0A7C8IAH8</accession>
<dbReference type="OrthoDB" id="5424209at2759"/>
<gene>
    <name evidence="2" type="ORF">BDV95DRAFT_668097</name>
</gene>